<proteinExistence type="predicted"/>
<name>A0A2P2QJQ6_RHIMU</name>
<reference evidence="1" key="1">
    <citation type="submission" date="2018-02" db="EMBL/GenBank/DDBJ databases">
        <title>Rhizophora mucronata_Transcriptome.</title>
        <authorList>
            <person name="Meera S.P."/>
            <person name="Sreeshan A."/>
            <person name="Augustine A."/>
        </authorList>
    </citation>
    <scope>NUCLEOTIDE SEQUENCE</scope>
    <source>
        <tissue evidence="1">Leaf</tissue>
    </source>
</reference>
<accession>A0A2P2QJQ6</accession>
<dbReference type="EMBL" id="GGEC01086633">
    <property type="protein sequence ID" value="MBX67117.1"/>
    <property type="molecule type" value="Transcribed_RNA"/>
</dbReference>
<organism evidence="1">
    <name type="scientific">Rhizophora mucronata</name>
    <name type="common">Asiatic mangrove</name>
    <dbReference type="NCBI Taxonomy" id="61149"/>
    <lineage>
        <taxon>Eukaryota</taxon>
        <taxon>Viridiplantae</taxon>
        <taxon>Streptophyta</taxon>
        <taxon>Embryophyta</taxon>
        <taxon>Tracheophyta</taxon>
        <taxon>Spermatophyta</taxon>
        <taxon>Magnoliopsida</taxon>
        <taxon>eudicotyledons</taxon>
        <taxon>Gunneridae</taxon>
        <taxon>Pentapetalae</taxon>
        <taxon>rosids</taxon>
        <taxon>fabids</taxon>
        <taxon>Malpighiales</taxon>
        <taxon>Rhizophoraceae</taxon>
        <taxon>Rhizophora</taxon>
    </lineage>
</organism>
<protein>
    <submittedName>
        <fullName evidence="1">Uncharacterized protein</fullName>
    </submittedName>
</protein>
<evidence type="ECO:0000313" key="1">
    <source>
        <dbReference type="EMBL" id="MBX67117.1"/>
    </source>
</evidence>
<sequence length="10" mass="1309">MWMVKEVEEQ</sequence>